<organism evidence="1 2">
    <name type="scientific">Bradyrhizobium jicamae</name>
    <dbReference type="NCBI Taxonomy" id="280332"/>
    <lineage>
        <taxon>Bacteria</taxon>
        <taxon>Pseudomonadati</taxon>
        <taxon>Pseudomonadota</taxon>
        <taxon>Alphaproteobacteria</taxon>
        <taxon>Hyphomicrobiales</taxon>
        <taxon>Nitrobacteraceae</taxon>
        <taxon>Bradyrhizobium</taxon>
    </lineage>
</organism>
<sequence>MGFGVAAKLDFTPCCYFILPKAWCIDPGEPSGVFRKELRHHDFVERRTLTPIVASEEKFGGEAGIDCTGSRQDLVEAHRSHRRINEGQIWRIGVADEGGSAKTEG</sequence>
<proteinExistence type="predicted"/>
<reference evidence="2" key="1">
    <citation type="journal article" date="2021" name="ISME J.">
        <title>Evolutionary origin and ecological implication of a unique nif island in free-living Bradyrhizobium lineages.</title>
        <authorList>
            <person name="Tao J."/>
        </authorList>
    </citation>
    <scope>NUCLEOTIDE SEQUENCE [LARGE SCALE GENOMIC DNA]</scope>
    <source>
        <strain evidence="2">SZCCT0434</strain>
    </source>
</reference>
<evidence type="ECO:0000313" key="1">
    <source>
        <dbReference type="EMBL" id="MBR0797540.1"/>
    </source>
</evidence>
<dbReference type="Proteomes" id="UP001315278">
    <property type="component" value="Unassembled WGS sequence"/>
</dbReference>
<protein>
    <submittedName>
        <fullName evidence="1">Uncharacterized protein</fullName>
    </submittedName>
</protein>
<gene>
    <name evidence="1" type="ORF">JQ615_19305</name>
</gene>
<accession>A0ABS5FL85</accession>
<name>A0ABS5FL85_9BRAD</name>
<evidence type="ECO:0000313" key="2">
    <source>
        <dbReference type="Proteomes" id="UP001315278"/>
    </source>
</evidence>
<comment type="caution">
    <text evidence="1">The sequence shown here is derived from an EMBL/GenBank/DDBJ whole genome shotgun (WGS) entry which is preliminary data.</text>
</comment>
<dbReference type="EMBL" id="JAFCJH010000019">
    <property type="protein sequence ID" value="MBR0797540.1"/>
    <property type="molecule type" value="Genomic_DNA"/>
</dbReference>
<keyword evidence="2" id="KW-1185">Reference proteome</keyword>
<dbReference type="RefSeq" id="WP_212493389.1">
    <property type="nucleotide sequence ID" value="NZ_JAFCJH010000019.1"/>
</dbReference>